<evidence type="ECO:0008006" key="2">
    <source>
        <dbReference type="Google" id="ProtNLM"/>
    </source>
</evidence>
<dbReference type="InterPro" id="IPR021525">
    <property type="entry name" value="DUF3189"/>
</dbReference>
<reference evidence="1" key="1">
    <citation type="submission" date="2019-08" db="EMBL/GenBank/DDBJ databases">
        <authorList>
            <person name="Kucharzyk K."/>
            <person name="Murdoch R.W."/>
            <person name="Higgins S."/>
            <person name="Loffler F."/>
        </authorList>
    </citation>
    <scope>NUCLEOTIDE SEQUENCE</scope>
</reference>
<evidence type="ECO:0000313" key="1">
    <source>
        <dbReference type="EMBL" id="MPN37103.1"/>
    </source>
</evidence>
<dbReference type="Pfam" id="PF11385">
    <property type="entry name" value="DUF3189"/>
    <property type="match status" value="1"/>
</dbReference>
<proteinExistence type="predicted"/>
<name>A0A645HNS4_9ZZZZ</name>
<organism evidence="1">
    <name type="scientific">bioreactor metagenome</name>
    <dbReference type="NCBI Taxonomy" id="1076179"/>
    <lineage>
        <taxon>unclassified sequences</taxon>
        <taxon>metagenomes</taxon>
        <taxon>ecological metagenomes</taxon>
    </lineage>
</organism>
<dbReference type="AlphaFoldDB" id="A0A645HNS4"/>
<dbReference type="EMBL" id="VSSQ01091585">
    <property type="protein sequence ID" value="MPN37103.1"/>
    <property type="molecule type" value="Genomic_DNA"/>
</dbReference>
<comment type="caution">
    <text evidence="1">The sequence shown here is derived from an EMBL/GenBank/DDBJ whole genome shotgun (WGS) entry which is preliminary data.</text>
</comment>
<sequence>MIVIYHDVGGAHSSCTAANIHVNNLPMDKIPSREDLLNLPTFDKIEKKDHGRLLYIGQDEFGIKIYTLSRQYKPQLVIPAITDLYNIMNGNMEGLFLANTSPTVNNLMKIGGFTSRRLHWVGFGRPIVTTGTLKTYENIVALVRGVKEDIRRCLRTD</sequence>
<gene>
    <name evidence="1" type="ORF">SDC9_184619</name>
</gene>
<accession>A0A645HNS4</accession>
<protein>
    <recommendedName>
        <fullName evidence="2">DUF3189 family protein</fullName>
    </recommendedName>
</protein>